<sequence length="126" mass="14274">MPLVRISLRRGKPAAHLAALRNGVYEAMRETFGVPEDDRFILVHQHDPAEFDCDPQYLGIERSDDLVIVQIVCNNSRTMAQKQAFYRRVAEKLATAPGLRPEDVFINLVETARENWSFGNGVAQYA</sequence>
<dbReference type="KEGG" id="dtx:ATSB10_04060"/>
<dbReference type="InterPro" id="IPR014347">
    <property type="entry name" value="Tautomerase/MIF_sf"/>
</dbReference>
<dbReference type="RefSeq" id="WP_063670184.1">
    <property type="nucleotide sequence ID" value="NZ_CP014841.1"/>
</dbReference>
<protein>
    <submittedName>
        <fullName evidence="1">4-oxalocrotonate tautomerase</fullName>
    </submittedName>
</protein>
<dbReference type="PATRIC" id="fig|445710.3.peg.405"/>
<gene>
    <name evidence="1" type="ORF">ATSB10_04060</name>
</gene>
<accession>A0A160MXH4</accession>
<keyword evidence="2" id="KW-1185">Reference proteome</keyword>
<dbReference type="InterPro" id="IPR037479">
    <property type="entry name" value="Tauto_MSAD"/>
</dbReference>
<dbReference type="SUPFAM" id="SSF55331">
    <property type="entry name" value="Tautomerase/MIF"/>
    <property type="match status" value="1"/>
</dbReference>
<name>A0A160MXH4_9GAMM</name>
<dbReference type="EMBL" id="CP014841">
    <property type="protein sequence ID" value="AND67860.1"/>
    <property type="molecule type" value="Genomic_DNA"/>
</dbReference>
<dbReference type="PANTHER" id="PTHR38460:SF1">
    <property type="entry name" value="TAUTOMERASE YOLI-RELATED"/>
    <property type="match status" value="1"/>
</dbReference>
<dbReference type="Proteomes" id="UP000077255">
    <property type="component" value="Chromosome"/>
</dbReference>
<proteinExistence type="predicted"/>
<evidence type="ECO:0000313" key="1">
    <source>
        <dbReference type="EMBL" id="AND67860.1"/>
    </source>
</evidence>
<reference evidence="1 2" key="1">
    <citation type="submission" date="2016-02" db="EMBL/GenBank/DDBJ databases">
        <title>Complete genome sequencing and analysis of ATSB10, Dyella thiooxydans isolated from rhizosphere soil of sunflower (Helianthus annuus L.).</title>
        <authorList>
            <person name="Lee Y."/>
            <person name="Hwangbo K."/>
            <person name="Chung H."/>
            <person name="Yoo J."/>
            <person name="Kim K.Y."/>
            <person name="Sa T.M."/>
            <person name="Um Y."/>
            <person name="Madhaiyan M."/>
        </authorList>
    </citation>
    <scope>NUCLEOTIDE SEQUENCE [LARGE SCALE GENOMIC DNA]</scope>
    <source>
        <strain evidence="1 2">ATSB10</strain>
    </source>
</reference>
<dbReference type="AlphaFoldDB" id="A0A160MXH4"/>
<dbReference type="Gene3D" id="3.30.429.10">
    <property type="entry name" value="Macrophage Migration Inhibitory Factor"/>
    <property type="match status" value="1"/>
</dbReference>
<dbReference type="STRING" id="445710.ATSB10_04060"/>
<dbReference type="OrthoDB" id="9804765at2"/>
<organism evidence="1 2">
    <name type="scientific">Dyella thiooxydans</name>
    <dbReference type="NCBI Taxonomy" id="445710"/>
    <lineage>
        <taxon>Bacteria</taxon>
        <taxon>Pseudomonadati</taxon>
        <taxon>Pseudomonadota</taxon>
        <taxon>Gammaproteobacteria</taxon>
        <taxon>Lysobacterales</taxon>
        <taxon>Rhodanobacteraceae</taxon>
        <taxon>Dyella</taxon>
    </lineage>
</organism>
<evidence type="ECO:0000313" key="2">
    <source>
        <dbReference type="Proteomes" id="UP000077255"/>
    </source>
</evidence>
<dbReference type="PANTHER" id="PTHR38460">
    <property type="entry name" value="TAUTOMERASE YOLI-RELATED"/>
    <property type="match status" value="1"/>
</dbReference>
<dbReference type="Pfam" id="PF14552">
    <property type="entry name" value="Tautomerase_2"/>
    <property type="match status" value="1"/>
</dbReference>